<comment type="caution">
    <text evidence="1">The sequence shown here is derived from an EMBL/GenBank/DDBJ whole genome shotgun (WGS) entry which is preliminary data.</text>
</comment>
<dbReference type="EMBL" id="JANUGP010000002">
    <property type="protein sequence ID" value="MCS0600384.1"/>
    <property type="molecule type" value="Genomic_DNA"/>
</dbReference>
<dbReference type="Proteomes" id="UP001205612">
    <property type="component" value="Unassembled WGS sequence"/>
</dbReference>
<evidence type="ECO:0000313" key="1">
    <source>
        <dbReference type="EMBL" id="MCS0600384.1"/>
    </source>
</evidence>
<protein>
    <submittedName>
        <fullName evidence="1">DUF4351 domain-containing protein</fullName>
    </submittedName>
</protein>
<gene>
    <name evidence="1" type="ORF">NX794_03935</name>
</gene>
<dbReference type="RefSeq" id="WP_258776708.1">
    <property type="nucleotide sequence ID" value="NZ_JANUGP010000002.1"/>
</dbReference>
<proteinExistence type="predicted"/>
<name>A0ABT2AVV3_9ACTN</name>
<reference evidence="1 2" key="1">
    <citation type="submission" date="2022-08" db="EMBL/GenBank/DDBJ databases">
        <authorList>
            <person name="Somphong A."/>
            <person name="Phongsopitanun W."/>
        </authorList>
    </citation>
    <scope>NUCLEOTIDE SEQUENCE [LARGE SCALE GENOMIC DNA]</scope>
    <source>
        <strain evidence="1 2">LP11</strain>
    </source>
</reference>
<sequence>MDAYTPVLPGNGTVMEETWRKVYAAGEAEGEAKFVLRVLGRRGIEVSDSVRDRVMACLDLETLETWLDRSLSVTSAEELFGEE</sequence>
<organism evidence="1 2">
    <name type="scientific">Streptomyces pyxinicus</name>
    <dbReference type="NCBI Taxonomy" id="2970331"/>
    <lineage>
        <taxon>Bacteria</taxon>
        <taxon>Bacillati</taxon>
        <taxon>Actinomycetota</taxon>
        <taxon>Actinomycetes</taxon>
        <taxon>Kitasatosporales</taxon>
        <taxon>Streptomycetaceae</taxon>
        <taxon>Streptomyces</taxon>
    </lineage>
</organism>
<accession>A0ABT2AVV3</accession>
<keyword evidence="2" id="KW-1185">Reference proteome</keyword>
<evidence type="ECO:0000313" key="2">
    <source>
        <dbReference type="Proteomes" id="UP001205612"/>
    </source>
</evidence>